<feature type="transmembrane region" description="Helical" evidence="6">
    <location>
        <begin position="122"/>
        <end position="143"/>
    </location>
</feature>
<organism evidence="7 8">
    <name type="scientific">Mesobacillus subterraneus</name>
    <dbReference type="NCBI Taxonomy" id="285983"/>
    <lineage>
        <taxon>Bacteria</taxon>
        <taxon>Bacillati</taxon>
        <taxon>Bacillota</taxon>
        <taxon>Bacilli</taxon>
        <taxon>Bacillales</taxon>
        <taxon>Bacillaceae</taxon>
        <taxon>Mesobacillus</taxon>
    </lineage>
</organism>
<comment type="subcellular location">
    <subcellularLocation>
        <location evidence="1">Cell membrane</location>
        <topology evidence="1">Multi-pass membrane protein</topology>
    </subcellularLocation>
</comment>
<dbReference type="Pfam" id="PF06081">
    <property type="entry name" value="ArAE_1"/>
    <property type="match status" value="1"/>
</dbReference>
<gene>
    <name evidence="7" type="ORF">UB32_11870</name>
</gene>
<dbReference type="PATRIC" id="fig|285983.3.peg.1045"/>
<evidence type="ECO:0000256" key="5">
    <source>
        <dbReference type="ARBA" id="ARBA00023136"/>
    </source>
</evidence>
<evidence type="ECO:0000313" key="7">
    <source>
        <dbReference type="EMBL" id="KIY21811.1"/>
    </source>
</evidence>
<comment type="caution">
    <text evidence="7">The sequence shown here is derived from an EMBL/GenBank/DDBJ whole genome shotgun (WGS) entry which is preliminary data.</text>
</comment>
<keyword evidence="8" id="KW-1185">Reference proteome</keyword>
<evidence type="ECO:0000313" key="8">
    <source>
        <dbReference type="Proteomes" id="UP000032512"/>
    </source>
</evidence>
<dbReference type="OrthoDB" id="1653617at2"/>
<feature type="transmembrane region" description="Helical" evidence="6">
    <location>
        <begin position="94"/>
        <end position="110"/>
    </location>
</feature>
<evidence type="ECO:0000256" key="4">
    <source>
        <dbReference type="ARBA" id="ARBA00022989"/>
    </source>
</evidence>
<dbReference type="PANTHER" id="PTHR30509">
    <property type="entry name" value="P-HYDROXYBENZOIC ACID EFFLUX PUMP SUBUNIT-RELATED"/>
    <property type="match status" value="1"/>
</dbReference>
<accession>A0A0D6Z9V7</accession>
<keyword evidence="3 6" id="KW-0812">Transmembrane</keyword>
<dbReference type="GO" id="GO:0005886">
    <property type="term" value="C:plasma membrane"/>
    <property type="evidence" value="ECO:0007669"/>
    <property type="project" value="UniProtKB-SubCell"/>
</dbReference>
<dbReference type="AlphaFoldDB" id="A0A0D6Z9V7"/>
<proteinExistence type="predicted"/>
<reference evidence="7 8" key="1">
    <citation type="submission" date="2015-01" db="EMBL/GenBank/DDBJ databases">
        <title>Draft genome sequences of the supercritical CO2 tolerant bacteria Bacillus subterraneus MITOT1 and Bacillus cereus MIT0214.</title>
        <authorList>
            <person name="Peet K.C."/>
            <person name="Thompson J.R."/>
        </authorList>
    </citation>
    <scope>NUCLEOTIDE SEQUENCE [LARGE SCALE GENOMIC DNA]</scope>
    <source>
        <strain evidence="7 8">MITOT1</strain>
    </source>
</reference>
<evidence type="ECO:0000256" key="3">
    <source>
        <dbReference type="ARBA" id="ARBA00022692"/>
    </source>
</evidence>
<keyword evidence="5 6" id="KW-0472">Membrane</keyword>
<dbReference type="EMBL" id="JXIQ01000094">
    <property type="protein sequence ID" value="KIY21811.1"/>
    <property type="molecule type" value="Genomic_DNA"/>
</dbReference>
<evidence type="ECO:0000256" key="1">
    <source>
        <dbReference type="ARBA" id="ARBA00004651"/>
    </source>
</evidence>
<dbReference type="InterPro" id="IPR010343">
    <property type="entry name" value="ArAE_1"/>
</dbReference>
<name>A0A0D6Z9V7_9BACI</name>
<feature type="transmembrane region" description="Helical" evidence="6">
    <location>
        <begin position="63"/>
        <end position="87"/>
    </location>
</feature>
<keyword evidence="4 6" id="KW-1133">Transmembrane helix</keyword>
<sequence length="360" mass="41365">MKLGARILKTGIAITLALFLSNLFHLPSPVFAGIAAIFALQPTVYRSYQSIIEHIQGNLIGAAIAVLFVMAFGNSIFIIGLAAVLVITINLKLNLEKTIALSLVTLIAIMETPGDNFIQFAIIRFSTIMLGVVSAFIVNLVFLPPKYENKLYYKSSILSEEITKWIRLSTRHASEHQLLKVDIETLREGIIKLDQLYMMYKEERDYFKNNKLAKSRKLVIYRQMISAVKKSLETLKRLHRYENEFNQLPEEFQEVIQHQLDCLINHHEQVMLKYVGKVRPEPTYISGDVCLNKKQLFELFLTQKHGLDQTNSQLQYHVMQLVSIIMEYGEQVEHLDKLVTSFQSYHKDDGKVTIEQNTEI</sequence>
<evidence type="ECO:0000256" key="2">
    <source>
        <dbReference type="ARBA" id="ARBA00022475"/>
    </source>
</evidence>
<keyword evidence="2" id="KW-1003">Cell membrane</keyword>
<dbReference type="Proteomes" id="UP000032512">
    <property type="component" value="Unassembled WGS sequence"/>
</dbReference>
<dbReference type="PANTHER" id="PTHR30509:SF27">
    <property type="entry name" value="UPF0421 PROTEIN YGAE"/>
    <property type="match status" value="1"/>
</dbReference>
<dbReference type="RefSeq" id="WP_044394072.1">
    <property type="nucleotide sequence ID" value="NZ_JXIQ01000094.1"/>
</dbReference>
<protein>
    <submittedName>
        <fullName evidence="7">Membrane protein</fullName>
    </submittedName>
</protein>
<evidence type="ECO:0000256" key="6">
    <source>
        <dbReference type="SAM" id="Phobius"/>
    </source>
</evidence>